<dbReference type="OrthoDB" id="8242073at2"/>
<gene>
    <name evidence="1" type="ORF">CQW29_22910</name>
</gene>
<accession>A0A2S9I5Q5</accession>
<proteinExistence type="predicted"/>
<keyword evidence="2" id="KW-1185">Reference proteome</keyword>
<name>A0A2S9I5Q5_9GAMM</name>
<dbReference type="Proteomes" id="UP000239181">
    <property type="component" value="Unassembled WGS sequence"/>
</dbReference>
<reference evidence="1 2" key="1">
    <citation type="submission" date="2017-10" db="EMBL/GenBank/DDBJ databases">
        <title>Draft genome of two endophytic bacteria isolated from 'guarana' Paullinia cupana (Mart.) Ducke.</title>
        <authorList>
            <person name="Siqueira K.A."/>
            <person name="Liotti R.G."/>
            <person name="Mendes T.A."/>
            <person name="Soares M.A."/>
        </authorList>
    </citation>
    <scope>NUCLEOTIDE SEQUENCE [LARGE SCALE GENOMIC DNA]</scope>
    <source>
        <strain evidence="1 2">342</strain>
    </source>
</reference>
<dbReference type="RefSeq" id="WP_105595057.1">
    <property type="nucleotide sequence ID" value="NZ_PDET01000022.1"/>
</dbReference>
<dbReference type="AlphaFoldDB" id="A0A2S9I5Q5"/>
<comment type="caution">
    <text evidence="1">The sequence shown here is derived from an EMBL/GenBank/DDBJ whole genome shotgun (WGS) entry which is preliminary data.</text>
</comment>
<sequence>MEKYYVHGCRSNGDEIERCEDSEAQFWTLYARDSEGLSQGVIDCVFREDAVAAMAVYVERDRLNEQVQAVKNALELNEHHCDTDCVMDELGISYADAELRANGARAFRDGIAKFATAIHAAEVPDA</sequence>
<organism evidence="1 2">
    <name type="scientific">Pantoea coffeiphila</name>
    <dbReference type="NCBI Taxonomy" id="1465635"/>
    <lineage>
        <taxon>Bacteria</taxon>
        <taxon>Pseudomonadati</taxon>
        <taxon>Pseudomonadota</taxon>
        <taxon>Gammaproteobacteria</taxon>
        <taxon>Enterobacterales</taxon>
        <taxon>Erwiniaceae</taxon>
        <taxon>Pantoea</taxon>
    </lineage>
</organism>
<dbReference type="EMBL" id="PDET01000022">
    <property type="protein sequence ID" value="PRD13126.1"/>
    <property type="molecule type" value="Genomic_DNA"/>
</dbReference>
<evidence type="ECO:0000313" key="2">
    <source>
        <dbReference type="Proteomes" id="UP000239181"/>
    </source>
</evidence>
<evidence type="ECO:0000313" key="1">
    <source>
        <dbReference type="EMBL" id="PRD13126.1"/>
    </source>
</evidence>
<protein>
    <submittedName>
        <fullName evidence="1">Uncharacterized protein</fullName>
    </submittedName>
</protein>